<comment type="caution">
    <text evidence="1">The sequence shown here is derived from an EMBL/GenBank/DDBJ whole genome shotgun (WGS) entry which is preliminary data.</text>
</comment>
<dbReference type="AlphaFoldDB" id="A0AAD7FMU4"/>
<accession>A0AAD7FMU4</accession>
<evidence type="ECO:0000313" key="1">
    <source>
        <dbReference type="EMBL" id="KAJ7628716.1"/>
    </source>
</evidence>
<evidence type="ECO:0000313" key="2">
    <source>
        <dbReference type="Proteomes" id="UP001221142"/>
    </source>
</evidence>
<organism evidence="1 2">
    <name type="scientific">Roridomyces roridus</name>
    <dbReference type="NCBI Taxonomy" id="1738132"/>
    <lineage>
        <taxon>Eukaryota</taxon>
        <taxon>Fungi</taxon>
        <taxon>Dikarya</taxon>
        <taxon>Basidiomycota</taxon>
        <taxon>Agaricomycotina</taxon>
        <taxon>Agaricomycetes</taxon>
        <taxon>Agaricomycetidae</taxon>
        <taxon>Agaricales</taxon>
        <taxon>Marasmiineae</taxon>
        <taxon>Mycenaceae</taxon>
        <taxon>Roridomyces</taxon>
    </lineage>
</organism>
<dbReference type="Gene3D" id="3.80.10.10">
    <property type="entry name" value="Ribonuclease Inhibitor"/>
    <property type="match status" value="1"/>
</dbReference>
<name>A0AAD7FMU4_9AGAR</name>
<reference evidence="1" key="1">
    <citation type="submission" date="2023-03" db="EMBL/GenBank/DDBJ databases">
        <title>Massive genome expansion in bonnet fungi (Mycena s.s.) driven by repeated elements and novel gene families across ecological guilds.</title>
        <authorList>
            <consortium name="Lawrence Berkeley National Laboratory"/>
            <person name="Harder C.B."/>
            <person name="Miyauchi S."/>
            <person name="Viragh M."/>
            <person name="Kuo A."/>
            <person name="Thoen E."/>
            <person name="Andreopoulos B."/>
            <person name="Lu D."/>
            <person name="Skrede I."/>
            <person name="Drula E."/>
            <person name="Henrissat B."/>
            <person name="Morin E."/>
            <person name="Kohler A."/>
            <person name="Barry K."/>
            <person name="LaButti K."/>
            <person name="Morin E."/>
            <person name="Salamov A."/>
            <person name="Lipzen A."/>
            <person name="Mereny Z."/>
            <person name="Hegedus B."/>
            <person name="Baldrian P."/>
            <person name="Stursova M."/>
            <person name="Weitz H."/>
            <person name="Taylor A."/>
            <person name="Grigoriev I.V."/>
            <person name="Nagy L.G."/>
            <person name="Martin F."/>
            <person name="Kauserud H."/>
        </authorList>
    </citation>
    <scope>NUCLEOTIDE SEQUENCE</scope>
    <source>
        <strain evidence="1">9284</strain>
    </source>
</reference>
<dbReference type="InterPro" id="IPR032675">
    <property type="entry name" value="LRR_dom_sf"/>
</dbReference>
<proteinExistence type="predicted"/>
<protein>
    <submittedName>
        <fullName evidence="1">Uncharacterized protein</fullName>
    </submittedName>
</protein>
<sequence length="340" mass="38630">MFKLLSRYSERWVQLRIQMIADLAPHMESLRGCLPALRRLWVHWDHEDSSKAVDAIECFDTAPSLVDVGLDNISDFCTREYLLFPVEQLTCYRVCAPWSIHQEVLELAPNIVEASISWLNLPMRALLDKVQDLPRLRRLYVSNLKFLKYLRAPVLSEIAMILKDREDIEVFDAFVERSACALRRLCLNGLPDCELSAGILNAHRSITSLALITHSWPDPDYETLDSYLILLRAAAVHPQLEEIHLGVMTRSSVAPIDYALVLEMMQSRRDVLQSVAVFAAHVGCADSFHSSPGPVVQAKLDVFTKESGVELWMGSGPEIRERIHSWTYMTPTELDTLLEA</sequence>
<gene>
    <name evidence="1" type="ORF">FB45DRAFT_1079921</name>
</gene>
<dbReference type="Proteomes" id="UP001221142">
    <property type="component" value="Unassembled WGS sequence"/>
</dbReference>
<keyword evidence="2" id="KW-1185">Reference proteome</keyword>
<dbReference type="EMBL" id="JARKIF010000010">
    <property type="protein sequence ID" value="KAJ7628716.1"/>
    <property type="molecule type" value="Genomic_DNA"/>
</dbReference>